<dbReference type="PANTHER" id="PTHR11926">
    <property type="entry name" value="GLUCOSYL/GLUCURONOSYL TRANSFERASES"/>
    <property type="match status" value="1"/>
</dbReference>
<dbReference type="PANTHER" id="PTHR11926:SF1412">
    <property type="entry name" value="UDP-GLYCOSYLTRANSFERASE 83A1-LIKE"/>
    <property type="match status" value="1"/>
</dbReference>
<reference evidence="2" key="1">
    <citation type="journal article" date="2019" name="Science">
        <title>Mutation of a bHLH transcription factor allowed almond domestication.</title>
        <authorList>
            <person name="Sanchez-Perez R."/>
            <person name="Pavan S."/>
            <person name="Mazzeo R."/>
            <person name="Moldovan C."/>
            <person name="Aiese Cigliano R."/>
            <person name="Del Cueto J."/>
            <person name="Ricciardi F."/>
            <person name="Lotti C."/>
            <person name="Ricciardi L."/>
            <person name="Dicenta F."/>
            <person name="Lopez-Marques R.L."/>
            <person name="Lindberg Moller B."/>
        </authorList>
    </citation>
    <scope>NUCLEOTIDE SEQUENCE</scope>
</reference>
<evidence type="ECO:0000313" key="2">
    <source>
        <dbReference type="EMBL" id="BBN70006.1"/>
    </source>
</evidence>
<dbReference type="EMBL" id="AP021670">
    <property type="protein sequence ID" value="BBN70006.1"/>
    <property type="molecule type" value="Genomic_DNA"/>
</dbReference>
<evidence type="ECO:0000256" key="1">
    <source>
        <dbReference type="ARBA" id="ARBA00009995"/>
    </source>
</evidence>
<name>A0A5H2Y7U2_PRUDU</name>
<accession>A0A5H2Y7U2</accession>
<sequence>MKAANAHEDKTYSNGYSTNASSLFYIWHDKETAFENIWKWNRENQERKKMSKPHIVAIPYPAQGHVIPLMEFSQCLVNHGFKVTFVNTEHNHKNQLHLASLPDDLEPWVDRSELGQLTEALKWIMPGKLEELIENINQGESDRVTCVIADENCAWALEVAEKMNLKRVAFWPASAAALTLIFGIPKLIHEEIIGND</sequence>
<comment type="similarity">
    <text evidence="1">Belongs to the UDP-glycosyltransferase family.</text>
</comment>
<protein>
    <submittedName>
        <fullName evidence="2">UDP-glucosyltransferase 74F2</fullName>
    </submittedName>
</protein>
<dbReference type="AlphaFoldDB" id="A0A5H2Y7U2"/>
<dbReference type="Gene3D" id="3.40.50.2000">
    <property type="entry name" value="Glycogen Phosphorylase B"/>
    <property type="match status" value="1"/>
</dbReference>
<feature type="non-terminal residue" evidence="2">
    <location>
        <position position="196"/>
    </location>
</feature>
<dbReference type="GO" id="GO:0080043">
    <property type="term" value="F:quercetin 3-O-glucosyltransferase activity"/>
    <property type="evidence" value="ECO:0007669"/>
    <property type="project" value="TreeGrafter"/>
</dbReference>
<proteinExistence type="inferred from homology"/>
<gene>
    <name evidence="2" type="ORF">Prudu_1333S000100</name>
</gene>
<dbReference type="SUPFAM" id="SSF53756">
    <property type="entry name" value="UDP-Glycosyltransferase/glycogen phosphorylase"/>
    <property type="match status" value="1"/>
</dbReference>
<dbReference type="GO" id="GO:0080044">
    <property type="term" value="F:quercetin 7-O-glucosyltransferase activity"/>
    <property type="evidence" value="ECO:0007669"/>
    <property type="project" value="TreeGrafter"/>
</dbReference>
<organism evidence="2">
    <name type="scientific">Prunus dulcis</name>
    <name type="common">Almond</name>
    <name type="synonym">Amygdalus dulcis</name>
    <dbReference type="NCBI Taxonomy" id="3755"/>
    <lineage>
        <taxon>Eukaryota</taxon>
        <taxon>Viridiplantae</taxon>
        <taxon>Streptophyta</taxon>
        <taxon>Embryophyta</taxon>
        <taxon>Tracheophyta</taxon>
        <taxon>Spermatophyta</taxon>
        <taxon>Magnoliopsida</taxon>
        <taxon>eudicotyledons</taxon>
        <taxon>Gunneridae</taxon>
        <taxon>Pentapetalae</taxon>
        <taxon>rosids</taxon>
        <taxon>fabids</taxon>
        <taxon>Rosales</taxon>
        <taxon>Rosaceae</taxon>
        <taxon>Amygdaloideae</taxon>
        <taxon>Amygdaleae</taxon>
        <taxon>Prunus</taxon>
    </lineage>
</organism>
<keyword evidence="2" id="KW-0808">Transferase</keyword>